<dbReference type="Proteomes" id="UP000516862">
    <property type="component" value="Plasmid pAS73-2"/>
</dbReference>
<geneLocation type="plasmid" evidence="1 2">
    <name>pAS73-2</name>
</geneLocation>
<reference evidence="1 2" key="2">
    <citation type="submission" date="2020-09" db="EMBL/GenBank/DDBJ databases">
        <authorList>
            <person name="Chen F.-J."/>
            <person name="Lee Y.-T."/>
        </authorList>
    </citation>
    <scope>NUCLEOTIDE SEQUENCE [LARGE SCALE GENOMIC DNA]</scope>
    <source>
        <strain evidence="1 2">AS73</strain>
        <plasmid evidence="1 2">pAS73-2</plasmid>
    </source>
</reference>
<dbReference type="RefSeq" id="WP_023274831.1">
    <property type="nucleotide sequence ID" value="NZ_BKEE01000066.1"/>
</dbReference>
<evidence type="ECO:0000313" key="2">
    <source>
        <dbReference type="Proteomes" id="UP000516862"/>
    </source>
</evidence>
<dbReference type="AlphaFoldDB" id="A0A7H2PX37"/>
<keyword evidence="1" id="KW-0614">Plasmid</keyword>
<proteinExistence type="predicted"/>
<dbReference type="EMBL" id="CP061563">
    <property type="protein sequence ID" value="QNX07420.1"/>
    <property type="molecule type" value="Genomic_DNA"/>
</dbReference>
<sequence>MSKKQISISIEEMTKILLKENGISEGKYILGLDIDVVAGHMASPKTDARPSVLVGIENFKLIEVDDSVANAVDASTI</sequence>
<evidence type="ECO:0000313" key="1">
    <source>
        <dbReference type="EMBL" id="QNX07420.1"/>
    </source>
</evidence>
<gene>
    <name evidence="1" type="ORF">IC796_20250</name>
</gene>
<accession>A0A7H2PX37</accession>
<name>A0A7H2PX37_9GAMM</name>
<protein>
    <submittedName>
        <fullName evidence="1">Uncharacterized protein</fullName>
    </submittedName>
</protein>
<reference evidence="2" key="1">
    <citation type="submission" date="2020-09" db="EMBL/GenBank/DDBJ databases">
        <title>Clinical and molecular characterization of Acinetobacter seifertii in Taiwan.</title>
        <authorList>
            <person name="Li L.-H."/>
            <person name="Yang Y.-S."/>
            <person name="Sun J.-R."/>
            <person name="Huang T.-W."/>
            <person name="Huang W.-C."/>
            <person name="Wang Y.-C."/>
            <person name="Kuo T.-H."/>
            <person name="Kuo S.-C."/>
            <person name="Chen T.-L."/>
        </authorList>
    </citation>
    <scope>NUCLEOTIDE SEQUENCE [LARGE SCALE GENOMIC DNA]</scope>
    <source>
        <strain evidence="2">AS73</strain>
        <plasmid evidence="2">pAS73-2</plasmid>
    </source>
</reference>
<organism evidence="1 2">
    <name type="scientific">Acinetobacter seifertii</name>
    <dbReference type="NCBI Taxonomy" id="1530123"/>
    <lineage>
        <taxon>Bacteria</taxon>
        <taxon>Pseudomonadati</taxon>
        <taxon>Pseudomonadota</taxon>
        <taxon>Gammaproteobacteria</taxon>
        <taxon>Moraxellales</taxon>
        <taxon>Moraxellaceae</taxon>
        <taxon>Acinetobacter</taxon>
        <taxon>Acinetobacter calcoaceticus/baumannii complex</taxon>
    </lineage>
</organism>